<dbReference type="PROSITE" id="PS50862">
    <property type="entry name" value="AA_TRNA_LIGASE_II"/>
    <property type="match status" value="1"/>
</dbReference>
<keyword evidence="7" id="KW-0812">Transmembrane</keyword>
<protein>
    <submittedName>
        <fullName evidence="9">Aspartate--tRNA ligase, putative</fullName>
    </submittedName>
</protein>
<dbReference type="InterPro" id="IPR012340">
    <property type="entry name" value="NA-bd_OB-fold"/>
</dbReference>
<evidence type="ECO:0000256" key="7">
    <source>
        <dbReference type="SAM" id="Phobius"/>
    </source>
</evidence>
<accession>A0A1A8WNF9</accession>
<feature type="region of interest" description="Disordered" evidence="6">
    <location>
        <begin position="474"/>
        <end position="498"/>
    </location>
</feature>
<dbReference type="PANTHER" id="PTHR43450:SF1">
    <property type="entry name" value="ASPARTATE--TRNA LIGASE, CYTOPLASMIC"/>
    <property type="match status" value="1"/>
</dbReference>
<evidence type="ECO:0000256" key="6">
    <source>
        <dbReference type="SAM" id="MobiDB-lite"/>
    </source>
</evidence>
<dbReference type="InterPro" id="IPR004364">
    <property type="entry name" value="Aa-tRNA-synt_II"/>
</dbReference>
<keyword evidence="2 9" id="KW-0436">Ligase</keyword>
<dbReference type="InterPro" id="IPR004523">
    <property type="entry name" value="Asp-tRNA_synthase_2"/>
</dbReference>
<organism evidence="9 10">
    <name type="scientific">Plasmodium ovale curtisi</name>
    <dbReference type="NCBI Taxonomy" id="864141"/>
    <lineage>
        <taxon>Eukaryota</taxon>
        <taxon>Sar</taxon>
        <taxon>Alveolata</taxon>
        <taxon>Apicomplexa</taxon>
        <taxon>Aconoidasida</taxon>
        <taxon>Haemosporida</taxon>
        <taxon>Plasmodiidae</taxon>
        <taxon>Plasmodium</taxon>
        <taxon>Plasmodium (Plasmodium)</taxon>
    </lineage>
</organism>
<dbReference type="GO" id="GO:0005524">
    <property type="term" value="F:ATP binding"/>
    <property type="evidence" value="ECO:0007669"/>
    <property type="project" value="InterPro"/>
</dbReference>
<proteinExistence type="predicted"/>
<evidence type="ECO:0000259" key="8">
    <source>
        <dbReference type="PROSITE" id="PS50862"/>
    </source>
</evidence>
<dbReference type="Proteomes" id="UP000078546">
    <property type="component" value="Unassembled WGS sequence"/>
</dbReference>
<dbReference type="SUPFAM" id="SSF50249">
    <property type="entry name" value="Nucleic acid-binding proteins"/>
    <property type="match status" value="1"/>
</dbReference>
<feature type="compositionally biased region" description="Basic and acidic residues" evidence="6">
    <location>
        <begin position="474"/>
        <end position="490"/>
    </location>
</feature>
<dbReference type="AlphaFoldDB" id="A0A1A8WNF9"/>
<name>A0A1A8WNF9_PLAOA</name>
<evidence type="ECO:0000256" key="1">
    <source>
        <dbReference type="ARBA" id="ARBA00022490"/>
    </source>
</evidence>
<dbReference type="Gene3D" id="3.30.930.10">
    <property type="entry name" value="Bira Bifunctional Protein, Domain 2"/>
    <property type="match status" value="2"/>
</dbReference>
<dbReference type="SUPFAM" id="SSF55681">
    <property type="entry name" value="Class II aaRS and biotin synthetases"/>
    <property type="match status" value="1"/>
</dbReference>
<dbReference type="InterPro" id="IPR006195">
    <property type="entry name" value="aa-tRNA-synth_II"/>
</dbReference>
<dbReference type="GO" id="GO:0005829">
    <property type="term" value="C:cytosol"/>
    <property type="evidence" value="ECO:0007669"/>
    <property type="project" value="TreeGrafter"/>
</dbReference>
<keyword evidence="5" id="KW-0030">Aminoacyl-tRNA synthetase</keyword>
<dbReference type="GO" id="GO:0006422">
    <property type="term" value="P:aspartyl-tRNA aminoacylation"/>
    <property type="evidence" value="ECO:0007669"/>
    <property type="project" value="InterPro"/>
</dbReference>
<dbReference type="GO" id="GO:0017101">
    <property type="term" value="C:aminoacyl-tRNA synthetase multienzyme complex"/>
    <property type="evidence" value="ECO:0007669"/>
    <property type="project" value="TreeGrafter"/>
</dbReference>
<keyword evidence="3" id="KW-0547">Nucleotide-binding</keyword>
<dbReference type="GO" id="GO:0003723">
    <property type="term" value="F:RNA binding"/>
    <property type="evidence" value="ECO:0007669"/>
    <property type="project" value="TreeGrafter"/>
</dbReference>
<dbReference type="EMBL" id="FLQV01000452">
    <property type="protein sequence ID" value="SBS92846.1"/>
    <property type="molecule type" value="Genomic_DNA"/>
</dbReference>
<keyword evidence="7" id="KW-1133">Transmembrane helix</keyword>
<feature type="region of interest" description="Disordered" evidence="6">
    <location>
        <begin position="195"/>
        <end position="242"/>
    </location>
</feature>
<evidence type="ECO:0000313" key="9">
    <source>
        <dbReference type="EMBL" id="SBS92846.1"/>
    </source>
</evidence>
<gene>
    <name evidence="9" type="ORF">POVCU1_024120</name>
</gene>
<feature type="domain" description="Aminoacyl-transfer RNA synthetases class-II family profile" evidence="8">
    <location>
        <begin position="429"/>
        <end position="966"/>
    </location>
</feature>
<dbReference type="PANTHER" id="PTHR43450">
    <property type="entry name" value="ASPARTYL-TRNA SYNTHETASE"/>
    <property type="match status" value="1"/>
</dbReference>
<evidence type="ECO:0000256" key="4">
    <source>
        <dbReference type="ARBA" id="ARBA00022840"/>
    </source>
</evidence>
<feature type="compositionally biased region" description="Low complexity" evidence="6">
    <location>
        <begin position="203"/>
        <end position="229"/>
    </location>
</feature>
<dbReference type="GO" id="GO:0004815">
    <property type="term" value="F:aspartate-tRNA ligase activity"/>
    <property type="evidence" value="ECO:0007669"/>
    <property type="project" value="InterPro"/>
</dbReference>
<dbReference type="Gene3D" id="2.40.50.140">
    <property type="entry name" value="Nucleic acid-binding proteins"/>
    <property type="match status" value="1"/>
</dbReference>
<feature type="transmembrane region" description="Helical" evidence="7">
    <location>
        <begin position="7"/>
        <end position="28"/>
    </location>
</feature>
<evidence type="ECO:0000256" key="2">
    <source>
        <dbReference type="ARBA" id="ARBA00022598"/>
    </source>
</evidence>
<keyword evidence="7" id="KW-0472">Membrane</keyword>
<evidence type="ECO:0000256" key="3">
    <source>
        <dbReference type="ARBA" id="ARBA00022741"/>
    </source>
</evidence>
<reference evidence="10" key="1">
    <citation type="submission" date="2016-05" db="EMBL/GenBank/DDBJ databases">
        <authorList>
            <person name="Naeem Raeece"/>
        </authorList>
    </citation>
    <scope>NUCLEOTIDE SEQUENCE [LARGE SCALE GENOMIC DNA]</scope>
</reference>
<keyword evidence="1" id="KW-0963">Cytoplasm</keyword>
<sequence>MNLPRDFLFIWYISVVLLKSVMLCYSWGFQPYFIGKEETPNWRLRGYMNKSGRFAAKRNGIGRGRITQLRYLIGKVTPYTSFTSSQFFLSNFNIRNGQEREGKKYECEDINVVKKEGWVTKGARYSALCFSTGHHCSDQNRGTNDYCEGACSDFLGLAEVGDLSFCYGTARGRNYYNYGKIMRYIEENGEDFVEKGSGGGSNSGSSSGSSSSSSSSSSSGSSSSSSSSSDEGRKRTRVGRREVLVRGRVERKDRQSKRIFLYLRQDGGVYLTCVYEKRKLSEEDKREDEMYKYIKNLKNESVVDVTGRVKIHGDIHRCSIPHLESVHNQRCIEIVILSIHCISESFYDPPIIVNESYHLGELEEAAPLTGVVTRSRGNELGDGLHNKNDDMNSRPHSKLNTNESLLKAENFCLDNRNYVNNLLVNLKGNLAQKLRTILHKDGYTEVFTPKLLKTDKHARGTEDAVEMVEAECEEQKDQRKATPSEEEHQQLDGTEGGSGCYRIEGKKLTLAQSPQFYKQMIVNSDFEKIFEINYSYRNEKFHTSRHLNEFLSLDLEQIIYDNYYEIVMYMYDVLKIVNSYLKEFFSNELQIINASYHGRNIPYLESSTFSDNPIILSFCEAHELIRKYYRVKKSSSIPLKSCYTYDSSLNRYVKILNKKEKKKIKKRIIFKNKRNKKLHNIYYYNKIVKNYKIMLYEEEIQNMNLPYDDNRKDKNHSNVYAFHNRMNKDELYRRLLLFFNNIYRESSPIKENQMIENKENLDIVNTNEVDFCENIHSLFSLLNLYHGKGKKTHVKETSWIHKLKETYLFKNDFTNDELNYLYTFVKHNFNTDIFIIDQYPIHLRPYYTSSNIYDLRFTNSFDFIYKGLEIISGSQRINNLPILLFKVLKENKKKINFYDHLKGSNFSILHFLNNFLRSLNKSSTIHKYFTSFKYASKPHGGLALGLERFLMATLNLRNVRSAAFLA</sequence>
<dbReference type="InterPro" id="IPR045864">
    <property type="entry name" value="aa-tRNA-synth_II/BPL/LPL"/>
</dbReference>
<dbReference type="Pfam" id="PF00152">
    <property type="entry name" value="tRNA-synt_2"/>
    <property type="match status" value="1"/>
</dbReference>
<evidence type="ECO:0000313" key="10">
    <source>
        <dbReference type="Proteomes" id="UP000078546"/>
    </source>
</evidence>
<keyword evidence="4" id="KW-0067">ATP-binding</keyword>
<evidence type="ECO:0000256" key="5">
    <source>
        <dbReference type="ARBA" id="ARBA00023146"/>
    </source>
</evidence>